<dbReference type="Proteomes" id="UP000032578">
    <property type="component" value="Unassembled WGS sequence"/>
</dbReference>
<accession>A0A0D7W9X7</accession>
<evidence type="ECO:0008006" key="4">
    <source>
        <dbReference type="Google" id="ProtNLM"/>
    </source>
</evidence>
<dbReference type="SUPFAM" id="SSF160574">
    <property type="entry name" value="BT0923-like"/>
    <property type="match status" value="1"/>
</dbReference>
<dbReference type="RefSeq" id="WP_044632675.1">
    <property type="nucleotide sequence ID" value="NZ_JTDW01000005.1"/>
</dbReference>
<dbReference type="STRING" id="1435349.PW52_09525"/>
<evidence type="ECO:0000313" key="3">
    <source>
        <dbReference type="Proteomes" id="UP000032578"/>
    </source>
</evidence>
<feature type="signal peptide" evidence="1">
    <location>
        <begin position="1"/>
        <end position="21"/>
    </location>
</feature>
<evidence type="ECO:0000313" key="2">
    <source>
        <dbReference type="EMBL" id="KJD35946.1"/>
    </source>
</evidence>
<dbReference type="Gene3D" id="3.40.1420.30">
    <property type="match status" value="1"/>
</dbReference>
<dbReference type="EMBL" id="JTDW01000005">
    <property type="protein sequence ID" value="KJD35946.1"/>
    <property type="molecule type" value="Genomic_DNA"/>
</dbReference>
<keyword evidence="1" id="KW-0732">Signal</keyword>
<dbReference type="OrthoDB" id="1099258at2"/>
<keyword evidence="3" id="KW-1185">Reference proteome</keyword>
<proteinExistence type="predicted"/>
<name>A0A0D7W9X7_9FLAO</name>
<organism evidence="2 3">
    <name type="scientific">Neotamlana sedimentorum</name>
    <dbReference type="NCBI Taxonomy" id="1435349"/>
    <lineage>
        <taxon>Bacteria</taxon>
        <taxon>Pseudomonadati</taxon>
        <taxon>Bacteroidota</taxon>
        <taxon>Flavobacteriia</taxon>
        <taxon>Flavobacteriales</taxon>
        <taxon>Flavobacteriaceae</taxon>
        <taxon>Neotamlana</taxon>
    </lineage>
</organism>
<dbReference type="PATRIC" id="fig|1435349.4.peg.2892"/>
<reference evidence="2 3" key="1">
    <citation type="submission" date="2014-11" db="EMBL/GenBank/DDBJ databases">
        <title>Tamlana sedimentorum sp. nov., isolated from shallow sand sediments of the Sea of Japan.</title>
        <authorList>
            <person name="Romanenko L.A."/>
        </authorList>
    </citation>
    <scope>NUCLEOTIDE SEQUENCE [LARGE SCALE GENOMIC DNA]</scope>
    <source>
        <strain evidence="2 3">JCM 19808</strain>
    </source>
</reference>
<sequence>MKKLILTVAILTSGISTFAISNNVLPTELISVVNEEFKEIALEKLPAAITSAIQKDFSTATIAKAYMNESEQYKLELTMDDETSIVYADKEGNWLEESAVKK</sequence>
<comment type="caution">
    <text evidence="2">The sequence shown here is derived from an EMBL/GenBank/DDBJ whole genome shotgun (WGS) entry which is preliminary data.</text>
</comment>
<gene>
    <name evidence="2" type="ORF">PW52_09525</name>
</gene>
<evidence type="ECO:0000256" key="1">
    <source>
        <dbReference type="SAM" id="SignalP"/>
    </source>
</evidence>
<protein>
    <recommendedName>
        <fullName evidence="4">Beta-lactamase-inhibitor-like PepSY-like domain-containing protein</fullName>
    </recommendedName>
</protein>
<dbReference type="AlphaFoldDB" id="A0A0D7W9X7"/>
<feature type="chain" id="PRO_5002325689" description="Beta-lactamase-inhibitor-like PepSY-like domain-containing protein" evidence="1">
    <location>
        <begin position="22"/>
        <end position="102"/>
    </location>
</feature>